<evidence type="ECO:0000313" key="2">
    <source>
        <dbReference type="EMBL" id="HIX04553.1"/>
    </source>
</evidence>
<dbReference type="InterPro" id="IPR042215">
    <property type="entry name" value="CarD-like_C"/>
</dbReference>
<gene>
    <name evidence="2" type="ORF">H9865_00365</name>
</gene>
<sequence>MFETGSLIVYGNSGICRVEGVSMKQQLGGGGQAMYYTLTPLFGSGTVYTPVETKVFMRPVITGEEARDLIRRMPEIEPGCCAGTDQRTLAEHYRGLLHTYQCESLVKIIKAVHLKARQAAARGKKLGKTDQQFMKRAEELLYEELSLALDIPKDQVKDHILKTLEPAAQ</sequence>
<feature type="domain" description="CarD-like/TRCF RNAP-interacting" evidence="1">
    <location>
        <begin position="2"/>
        <end position="60"/>
    </location>
</feature>
<dbReference type="AlphaFoldDB" id="A0A9D2ACC0"/>
<dbReference type="InterPro" id="IPR003711">
    <property type="entry name" value="CarD-like/TRCF_RID"/>
</dbReference>
<dbReference type="Gene3D" id="1.20.58.1290">
    <property type="entry name" value="CarD-like, C-terminal domain"/>
    <property type="match status" value="1"/>
</dbReference>
<organism evidence="2 3">
    <name type="scientific">Candidatus Allofournierella pullicola</name>
    <dbReference type="NCBI Taxonomy" id="2838596"/>
    <lineage>
        <taxon>Bacteria</taxon>
        <taxon>Bacillati</taxon>
        <taxon>Bacillota</taxon>
        <taxon>Clostridia</taxon>
        <taxon>Eubacteriales</taxon>
        <taxon>Oscillospiraceae</taxon>
        <taxon>Allofournierella</taxon>
    </lineage>
</organism>
<dbReference type="Proteomes" id="UP000824193">
    <property type="component" value="Unassembled WGS sequence"/>
</dbReference>
<reference evidence="2" key="1">
    <citation type="journal article" date="2021" name="PeerJ">
        <title>Extensive microbial diversity within the chicken gut microbiome revealed by metagenomics and culture.</title>
        <authorList>
            <person name="Gilroy R."/>
            <person name="Ravi A."/>
            <person name="Getino M."/>
            <person name="Pursley I."/>
            <person name="Horton D.L."/>
            <person name="Alikhan N.F."/>
            <person name="Baker D."/>
            <person name="Gharbi K."/>
            <person name="Hall N."/>
            <person name="Watson M."/>
            <person name="Adriaenssens E.M."/>
            <person name="Foster-Nyarko E."/>
            <person name="Jarju S."/>
            <person name="Secka A."/>
            <person name="Antonio M."/>
            <person name="Oren A."/>
            <person name="Chaudhuri R.R."/>
            <person name="La Ragione R."/>
            <person name="Hildebrand F."/>
            <person name="Pallen M.J."/>
        </authorList>
    </citation>
    <scope>NUCLEOTIDE SEQUENCE</scope>
    <source>
        <strain evidence="2">2239</strain>
    </source>
</reference>
<evidence type="ECO:0000259" key="1">
    <source>
        <dbReference type="Pfam" id="PF02559"/>
    </source>
</evidence>
<dbReference type="Gene3D" id="2.40.10.170">
    <property type="match status" value="1"/>
</dbReference>
<evidence type="ECO:0000313" key="3">
    <source>
        <dbReference type="Proteomes" id="UP000824193"/>
    </source>
</evidence>
<proteinExistence type="predicted"/>
<comment type="caution">
    <text evidence="2">The sequence shown here is derived from an EMBL/GenBank/DDBJ whole genome shotgun (WGS) entry which is preliminary data.</text>
</comment>
<dbReference type="Pfam" id="PF02559">
    <property type="entry name" value="CarD_TRCF_RID"/>
    <property type="match status" value="1"/>
</dbReference>
<name>A0A9D2ACC0_9FIRM</name>
<protein>
    <submittedName>
        <fullName evidence="2">CarD family transcriptional regulator</fullName>
    </submittedName>
</protein>
<dbReference type="EMBL" id="DXFW01000002">
    <property type="protein sequence ID" value="HIX04553.1"/>
    <property type="molecule type" value="Genomic_DNA"/>
</dbReference>
<reference evidence="2" key="2">
    <citation type="submission" date="2021-04" db="EMBL/GenBank/DDBJ databases">
        <authorList>
            <person name="Gilroy R."/>
        </authorList>
    </citation>
    <scope>NUCLEOTIDE SEQUENCE</scope>
    <source>
        <strain evidence="2">2239</strain>
    </source>
</reference>
<accession>A0A9D2ACC0</accession>